<feature type="chain" id="PRO_5043779996" evidence="5">
    <location>
        <begin position="20"/>
        <end position="276"/>
    </location>
</feature>
<dbReference type="Pfam" id="PF00497">
    <property type="entry name" value="SBP_bac_3"/>
    <property type="match status" value="1"/>
</dbReference>
<keyword evidence="3 5" id="KW-0732">Signal</keyword>
<evidence type="ECO:0000313" key="8">
    <source>
        <dbReference type="Proteomes" id="UP000248598"/>
    </source>
</evidence>
<dbReference type="PANTHER" id="PTHR35936:SF17">
    <property type="entry name" value="ARGININE-BINDING EXTRACELLULAR PROTEIN ARTP"/>
    <property type="match status" value="1"/>
</dbReference>
<dbReference type="RefSeq" id="WP_003791064.1">
    <property type="nucleotide sequence ID" value="NZ_CP045141.1"/>
</dbReference>
<dbReference type="Proteomes" id="UP000248598">
    <property type="component" value="Chromosome 1"/>
</dbReference>
<dbReference type="PANTHER" id="PTHR35936">
    <property type="entry name" value="MEMBRANE-BOUND LYTIC MUREIN TRANSGLYCOSYLASE F"/>
    <property type="match status" value="1"/>
</dbReference>
<comment type="subcellular location">
    <subcellularLocation>
        <location evidence="1">Cell envelope</location>
    </subcellularLocation>
</comment>
<dbReference type="SMART" id="SM00062">
    <property type="entry name" value="PBPb"/>
    <property type="match status" value="1"/>
</dbReference>
<dbReference type="AlphaFoldDB" id="A0AAX2J721"/>
<accession>A0AAX2J721</accession>
<comment type="similarity">
    <text evidence="2 4">Belongs to the bacterial solute-binding protein 3 family.</text>
</comment>
<evidence type="ECO:0000259" key="6">
    <source>
        <dbReference type="SMART" id="SM00062"/>
    </source>
</evidence>
<dbReference type="InterPro" id="IPR018313">
    <property type="entry name" value="SBP_3_CS"/>
</dbReference>
<dbReference type="Gene3D" id="3.40.190.10">
    <property type="entry name" value="Periplasmic binding protein-like II"/>
    <property type="match status" value="2"/>
</dbReference>
<dbReference type="GO" id="GO:0030313">
    <property type="term" value="C:cell envelope"/>
    <property type="evidence" value="ECO:0007669"/>
    <property type="project" value="UniProtKB-SubCell"/>
</dbReference>
<proteinExistence type="inferred from homology"/>
<evidence type="ECO:0000256" key="2">
    <source>
        <dbReference type="ARBA" id="ARBA00010333"/>
    </source>
</evidence>
<dbReference type="SUPFAM" id="SSF53850">
    <property type="entry name" value="Periplasmic binding protein-like II"/>
    <property type="match status" value="1"/>
</dbReference>
<gene>
    <name evidence="7" type="ORF">NCTC10529_02026</name>
</gene>
<dbReference type="PROSITE" id="PS01039">
    <property type="entry name" value="SBP_BACTERIAL_3"/>
    <property type="match status" value="1"/>
</dbReference>
<protein>
    <submittedName>
        <fullName evidence="7">Probable amino-acid ABC transporter-binding protein HI_1080</fullName>
    </submittedName>
</protein>
<feature type="signal peptide" evidence="5">
    <location>
        <begin position="1"/>
        <end position="19"/>
    </location>
</feature>
<sequence>MIRRILPILVLAILISACGSETPSSQNSNNSAAPVASAANVATSPTANPNMETLLVGSEVLYEPFEFKDEHGQPQGFEIEMMTEIAKAAGMNIQVIDVPRNTAETTLNSNKYQVFISAMSRSPERLEKLDMGEPYLEYEHALYVLDTPENANLRTIEDFKGKNIAVHKGSSGNIAKIKEWEANPVLSDSFFLSLKNTSADKADATLGDSRVMQYYLTKNPGVKARLIMIRDGKTGISFAVKKGNTTLLNKLNDGLAKIKANGTFDALIIKWFGSKE</sequence>
<dbReference type="PROSITE" id="PS51257">
    <property type="entry name" value="PROKAR_LIPOPROTEIN"/>
    <property type="match status" value="1"/>
</dbReference>
<dbReference type="EMBL" id="LS483426">
    <property type="protein sequence ID" value="SQH25813.1"/>
    <property type="molecule type" value="Genomic_DNA"/>
</dbReference>
<organism evidence="7 8">
    <name type="scientific">Kingella kingae</name>
    <dbReference type="NCBI Taxonomy" id="504"/>
    <lineage>
        <taxon>Bacteria</taxon>
        <taxon>Pseudomonadati</taxon>
        <taxon>Pseudomonadota</taxon>
        <taxon>Betaproteobacteria</taxon>
        <taxon>Neisseriales</taxon>
        <taxon>Neisseriaceae</taxon>
        <taxon>Kingella</taxon>
    </lineage>
</organism>
<evidence type="ECO:0000256" key="4">
    <source>
        <dbReference type="RuleBase" id="RU003744"/>
    </source>
</evidence>
<feature type="domain" description="Solute-binding protein family 3/N-terminal" evidence="6">
    <location>
        <begin position="53"/>
        <end position="275"/>
    </location>
</feature>
<dbReference type="GeneID" id="93263285"/>
<reference evidence="7 8" key="1">
    <citation type="submission" date="2018-06" db="EMBL/GenBank/DDBJ databases">
        <authorList>
            <consortium name="Pathogen Informatics"/>
            <person name="Doyle S."/>
        </authorList>
    </citation>
    <scope>NUCLEOTIDE SEQUENCE [LARGE SCALE GENOMIC DNA]</scope>
    <source>
        <strain evidence="7 8">NCTC10529</strain>
    </source>
</reference>
<dbReference type="InterPro" id="IPR001638">
    <property type="entry name" value="Solute-binding_3/MltF_N"/>
</dbReference>
<evidence type="ECO:0000256" key="5">
    <source>
        <dbReference type="SAM" id="SignalP"/>
    </source>
</evidence>
<evidence type="ECO:0000256" key="1">
    <source>
        <dbReference type="ARBA" id="ARBA00004196"/>
    </source>
</evidence>
<evidence type="ECO:0000256" key="3">
    <source>
        <dbReference type="ARBA" id="ARBA00022729"/>
    </source>
</evidence>
<evidence type="ECO:0000313" key="7">
    <source>
        <dbReference type="EMBL" id="SQH25813.1"/>
    </source>
</evidence>
<name>A0AAX2J721_KINKI</name>